<evidence type="ECO:0000313" key="2">
    <source>
        <dbReference type="Proteomes" id="UP001519345"/>
    </source>
</evidence>
<name>A0ABS4IHY4_9BACI</name>
<evidence type="ECO:0000313" key="1">
    <source>
        <dbReference type="EMBL" id="MBP1970061.1"/>
    </source>
</evidence>
<sequence length="52" mass="6359">MEKDIHIKKPTTFSEQIELIKLRNLKMEDSAFVEETLKRINYYRLSSYYAHH</sequence>
<accession>A0ABS4IHY4</accession>
<proteinExistence type="predicted"/>
<dbReference type="RefSeq" id="WP_209463221.1">
    <property type="nucleotide sequence ID" value="NZ_CP110224.1"/>
</dbReference>
<protein>
    <submittedName>
        <fullName evidence="1">Abortive infection bacteriophage resistance protein</fullName>
    </submittedName>
</protein>
<reference evidence="1 2" key="1">
    <citation type="submission" date="2021-03" db="EMBL/GenBank/DDBJ databases">
        <title>Genomic Encyclopedia of Type Strains, Phase IV (KMG-IV): sequencing the most valuable type-strain genomes for metagenomic binning, comparative biology and taxonomic classification.</title>
        <authorList>
            <person name="Goeker M."/>
        </authorList>
    </citation>
    <scope>NUCLEOTIDE SEQUENCE [LARGE SCALE GENOMIC DNA]</scope>
    <source>
        <strain evidence="1 2">DSM 25609</strain>
    </source>
</reference>
<dbReference type="Proteomes" id="UP001519345">
    <property type="component" value="Unassembled WGS sequence"/>
</dbReference>
<gene>
    <name evidence="1" type="ORF">J2Z83_002177</name>
</gene>
<organism evidence="1 2">
    <name type="scientific">Virgibacillus natechei</name>
    <dbReference type="NCBI Taxonomy" id="1216297"/>
    <lineage>
        <taxon>Bacteria</taxon>
        <taxon>Bacillati</taxon>
        <taxon>Bacillota</taxon>
        <taxon>Bacilli</taxon>
        <taxon>Bacillales</taxon>
        <taxon>Bacillaceae</taxon>
        <taxon>Virgibacillus</taxon>
    </lineage>
</organism>
<comment type="caution">
    <text evidence="1">The sequence shown here is derived from an EMBL/GenBank/DDBJ whole genome shotgun (WGS) entry which is preliminary data.</text>
</comment>
<keyword evidence="2" id="KW-1185">Reference proteome</keyword>
<dbReference type="EMBL" id="JAGGKX010000010">
    <property type="protein sequence ID" value="MBP1970061.1"/>
    <property type="molecule type" value="Genomic_DNA"/>
</dbReference>